<evidence type="ECO:0000259" key="5">
    <source>
        <dbReference type="Pfam" id="PF13336"/>
    </source>
</evidence>
<dbReference type="Gene3D" id="3.30.750.70">
    <property type="entry name" value="4-hydroxybutyrate coenzyme like domains"/>
    <property type="match status" value="1"/>
</dbReference>
<comment type="subcellular location">
    <subcellularLocation>
        <location evidence="3">Cytoplasm</location>
    </subcellularLocation>
</comment>
<keyword evidence="3" id="KW-0276">Fatty acid metabolism</keyword>
<dbReference type="InterPro" id="IPR023990">
    <property type="entry name" value="Butryl-CoA_acetate_CoA_Tfrase"/>
</dbReference>
<dbReference type="PANTHER" id="PTHR21432">
    <property type="entry name" value="ACETYL-COA HYDROLASE-RELATED"/>
    <property type="match status" value="1"/>
</dbReference>
<accession>A0A6A8M799</accession>
<keyword evidence="3" id="KW-0443">Lipid metabolism</keyword>
<evidence type="ECO:0000256" key="1">
    <source>
        <dbReference type="ARBA" id="ARBA00009632"/>
    </source>
</evidence>
<evidence type="ECO:0000313" key="6">
    <source>
        <dbReference type="EMBL" id="MST68169.1"/>
    </source>
</evidence>
<gene>
    <name evidence="6" type="ORF">FYJ66_00895</name>
</gene>
<dbReference type="Pfam" id="PF13336">
    <property type="entry name" value="AcetylCoA_hyd_C"/>
    <property type="match status" value="1"/>
</dbReference>
<dbReference type="AlphaFoldDB" id="A0A6A8M799"/>
<sequence length="444" mass="49327">MDYSSEYKEKLRTPEEAVKAVKSGDWIDYSANYGFPILLDQALAKRKDELEDVKIRGLLSNGPIHVVEEDPAREHFTYNAWHMVSYERKLCDKGLCSFIPMLFRNLPDYYERYLTVNVAMMSVPPMDRHGYFNFSVNNACAKAVLDKADIVILEVNEHLPKVQGIDNNIHISDVDMIVEGHHEPMLEIPPSIPGELDKKIASMIVPKIRNGSTIQLGVGAMPDAIGGMIAESDLKDLGVHSELLVNSFYEMHRAGKLNNSGKSFLKGKSVFGLGYGDQRLYDWMDENPSMYTAPMSFVNDPKVIAEIDNFVSINSCISVDLYGQISAESAGHRQISGTGGQLDFLTGAFDNPSAQSFICMTSTFTDKKGVVHSRIVPTLPGDIVTDPRSQAKTVVTEYGMADLAGLSVWERAEALINIAHPDFRESLIAGAKELKLWRRSNKIG</sequence>
<dbReference type="HAMAP" id="MF_03228">
    <property type="entry name" value="But_CoA_trans"/>
    <property type="match status" value="1"/>
</dbReference>
<comment type="catalytic activity">
    <reaction evidence="3">
        <text>butanoate + acetyl-CoA = butanoyl-CoA + acetate</text>
        <dbReference type="Rhea" id="RHEA:30071"/>
        <dbReference type="ChEBI" id="CHEBI:17968"/>
        <dbReference type="ChEBI" id="CHEBI:30089"/>
        <dbReference type="ChEBI" id="CHEBI:57288"/>
        <dbReference type="ChEBI" id="CHEBI:57371"/>
    </reaction>
</comment>
<evidence type="ECO:0000256" key="2">
    <source>
        <dbReference type="ARBA" id="ARBA00022679"/>
    </source>
</evidence>
<feature type="domain" description="Acetyl-CoA hydrolase/transferase N-terminal" evidence="4">
    <location>
        <begin position="4"/>
        <end position="181"/>
    </location>
</feature>
<dbReference type="InterPro" id="IPR038460">
    <property type="entry name" value="AcetylCoA_hyd_C_sf"/>
</dbReference>
<keyword evidence="3" id="KW-0963">Cytoplasm</keyword>
<dbReference type="InterPro" id="IPR046433">
    <property type="entry name" value="ActCoA_hydro"/>
</dbReference>
<dbReference type="GO" id="GO:0019605">
    <property type="term" value="P:butyrate metabolic process"/>
    <property type="evidence" value="ECO:0007669"/>
    <property type="project" value="UniProtKB-UniRule"/>
</dbReference>
<dbReference type="GO" id="GO:0008775">
    <property type="term" value="F:acetate CoA-transferase activity"/>
    <property type="evidence" value="ECO:0007669"/>
    <property type="project" value="InterPro"/>
</dbReference>
<dbReference type="SUPFAM" id="SSF100950">
    <property type="entry name" value="NagB/RpiA/CoA transferase-like"/>
    <property type="match status" value="2"/>
</dbReference>
<protein>
    <recommendedName>
        <fullName evidence="3">Probable butyrate:acetyl-CoA coenzyme A-transferase</fullName>
        <shortName evidence="3">Butyrate CoA-transferase</shortName>
        <ecNumber evidence="3">2.8.3.-</ecNumber>
    </recommendedName>
</protein>
<dbReference type="UniPathway" id="UPA00863"/>
<dbReference type="Gene3D" id="3.40.1080.10">
    <property type="entry name" value="Glutaconate Coenzyme A-transferase"/>
    <property type="match status" value="1"/>
</dbReference>
<keyword evidence="2 3" id="KW-0808">Transferase</keyword>
<dbReference type="GO" id="GO:0006083">
    <property type="term" value="P:acetate metabolic process"/>
    <property type="evidence" value="ECO:0007669"/>
    <property type="project" value="InterPro"/>
</dbReference>
<comment type="function">
    <text evidence="3">Coenzyme A-transferase that converts butyrate to butyryl-CoA.</text>
</comment>
<evidence type="ECO:0000259" key="4">
    <source>
        <dbReference type="Pfam" id="PF02550"/>
    </source>
</evidence>
<comment type="similarity">
    <text evidence="1 3">Belongs to the acetyl-CoA hydrolase/transferase family.</text>
</comment>
<dbReference type="GO" id="GO:0005737">
    <property type="term" value="C:cytoplasm"/>
    <property type="evidence" value="ECO:0007669"/>
    <property type="project" value="UniProtKB-SubCell"/>
</dbReference>
<comment type="caution">
    <text evidence="6">The sequence shown here is derived from an EMBL/GenBank/DDBJ whole genome shotgun (WGS) entry which is preliminary data.</text>
</comment>
<dbReference type="InterPro" id="IPR026888">
    <property type="entry name" value="AcetylCoA_hyd_C"/>
</dbReference>
<dbReference type="PANTHER" id="PTHR21432:SF20">
    <property type="entry name" value="ACETYL-COA HYDROLASE"/>
    <property type="match status" value="1"/>
</dbReference>
<organism evidence="6">
    <name type="scientific">Baileyella intestinalis</name>
    <dbReference type="NCBI Taxonomy" id="2606709"/>
    <lineage>
        <taxon>Bacteria</taxon>
        <taxon>Bacillati</taxon>
        <taxon>Bacillota</taxon>
        <taxon>Clostridia</taxon>
        <taxon>Peptostreptococcales</taxon>
        <taxon>Anaerovoracaceae</taxon>
        <taxon>Baileyella</taxon>
    </lineage>
</organism>
<feature type="binding site" evidence="3">
    <location>
        <position position="317"/>
    </location>
    <ligand>
        <name>CoA</name>
        <dbReference type="ChEBI" id="CHEBI:57287"/>
    </ligand>
</feature>
<dbReference type="InterPro" id="IPR037171">
    <property type="entry name" value="NagB/RpiA_transferase-like"/>
</dbReference>
<comment type="pathway">
    <text evidence="3">Lipid metabolism; butanoate metabolism.</text>
</comment>
<feature type="active site" description="5-glutamyl coenzyme A thioester intermediate" evidence="3">
    <location>
        <position position="242"/>
    </location>
</feature>
<dbReference type="EC" id="2.8.3.-" evidence="3"/>
<dbReference type="Gene3D" id="3.40.1080.20">
    <property type="entry name" value="Acetyl-CoA hydrolase/transferase C-terminal domain"/>
    <property type="match status" value="1"/>
</dbReference>
<proteinExistence type="inferred from homology"/>
<evidence type="ECO:0000256" key="3">
    <source>
        <dbReference type="HAMAP-Rule" id="MF_03228"/>
    </source>
</evidence>
<feature type="binding site" evidence="3">
    <location>
        <position position="340"/>
    </location>
    <ligand>
        <name>CoA</name>
        <dbReference type="ChEBI" id="CHEBI:57287"/>
    </ligand>
</feature>
<dbReference type="RefSeq" id="WP_154571643.1">
    <property type="nucleotide sequence ID" value="NZ_VUNB01000001.1"/>
</dbReference>
<dbReference type="GO" id="GO:0006084">
    <property type="term" value="P:acetyl-CoA metabolic process"/>
    <property type="evidence" value="ECO:0007669"/>
    <property type="project" value="UniProtKB-UniRule"/>
</dbReference>
<dbReference type="InterPro" id="IPR003702">
    <property type="entry name" value="ActCoA_hydro_N"/>
</dbReference>
<dbReference type="Pfam" id="PF02550">
    <property type="entry name" value="AcetylCoA_hydro"/>
    <property type="match status" value="1"/>
</dbReference>
<name>A0A6A8M799_9FIRM</name>
<feature type="binding site" evidence="3">
    <location>
        <begin position="217"/>
        <end position="221"/>
    </location>
    <ligand>
        <name>CoA</name>
        <dbReference type="ChEBI" id="CHEBI:57287"/>
    </ligand>
</feature>
<dbReference type="EMBL" id="VUNB01000001">
    <property type="protein sequence ID" value="MST68169.1"/>
    <property type="molecule type" value="Genomic_DNA"/>
</dbReference>
<reference evidence="6" key="1">
    <citation type="submission" date="2019-09" db="EMBL/GenBank/DDBJ databases">
        <title>In-depth cultivation of the pig gut microbiome towards novel bacterial diversity and tailored functional studies.</title>
        <authorList>
            <person name="Wylensek D."/>
            <person name="Hitch T.C.A."/>
            <person name="Clavel T."/>
        </authorList>
    </citation>
    <scope>NUCLEOTIDE SEQUENCE</scope>
    <source>
        <strain evidence="6">RF-744-FAT-WT-3</strain>
    </source>
</reference>
<feature type="domain" description="Acetyl-CoA hydrolase/transferase C-terminal" evidence="5">
    <location>
        <begin position="276"/>
        <end position="429"/>
    </location>
</feature>